<dbReference type="RefSeq" id="WP_254169367.1">
    <property type="nucleotide sequence ID" value="NZ_JAHESF010000045.1"/>
</dbReference>
<dbReference type="PANTHER" id="PTHR42878">
    <property type="entry name" value="TWO-COMPONENT HISTIDINE KINASE"/>
    <property type="match status" value="1"/>
</dbReference>
<keyword evidence="3" id="KW-0597">Phosphoprotein</keyword>
<comment type="caution">
    <text evidence="9">The sequence shown here is derived from an EMBL/GenBank/DDBJ whole genome shotgun (WGS) entry which is preliminary data.</text>
</comment>
<dbReference type="Pfam" id="PF00512">
    <property type="entry name" value="HisKA"/>
    <property type="match status" value="1"/>
</dbReference>
<dbReference type="InterPro" id="IPR036097">
    <property type="entry name" value="HisK_dim/P_sf"/>
</dbReference>
<reference evidence="9 10" key="1">
    <citation type="submission" date="2021-05" db="EMBL/GenBank/DDBJ databases">
        <title>A Polyphasic approach of four new species of the genus Ohtaekwangia: Ohtaekwangia histidinii sp. nov., Ohtaekwangia cretensis sp. nov., Ohtaekwangia indiensis sp. nov., Ohtaekwangia reichenbachii sp. nov. from diverse environment.</title>
        <authorList>
            <person name="Octaviana S."/>
        </authorList>
    </citation>
    <scope>NUCLEOTIDE SEQUENCE [LARGE SCALE GENOMIC DNA]</scope>
    <source>
        <strain evidence="9 10">PWU4</strain>
    </source>
</reference>
<keyword evidence="6" id="KW-0175">Coiled coil</keyword>
<evidence type="ECO:0000256" key="5">
    <source>
        <dbReference type="ARBA" id="ARBA00022777"/>
    </source>
</evidence>
<dbReference type="EMBL" id="JAHESF010000045">
    <property type="protein sequence ID" value="MBT1700679.1"/>
    <property type="molecule type" value="Genomic_DNA"/>
</dbReference>
<dbReference type="PROSITE" id="PS50109">
    <property type="entry name" value="HIS_KIN"/>
    <property type="match status" value="1"/>
</dbReference>
<dbReference type="Pfam" id="PF02518">
    <property type="entry name" value="HATPase_c"/>
    <property type="match status" value="1"/>
</dbReference>
<keyword evidence="7" id="KW-0812">Transmembrane</keyword>
<feature type="transmembrane region" description="Helical" evidence="7">
    <location>
        <begin position="44"/>
        <end position="62"/>
    </location>
</feature>
<dbReference type="Gene3D" id="1.10.287.130">
    <property type="match status" value="1"/>
</dbReference>
<evidence type="ECO:0000256" key="3">
    <source>
        <dbReference type="ARBA" id="ARBA00022553"/>
    </source>
</evidence>
<feature type="coiled-coil region" evidence="6">
    <location>
        <begin position="220"/>
        <end position="261"/>
    </location>
</feature>
<keyword evidence="10" id="KW-1185">Reference proteome</keyword>
<evidence type="ECO:0000313" key="10">
    <source>
        <dbReference type="Proteomes" id="UP001319200"/>
    </source>
</evidence>
<dbReference type="AlphaFoldDB" id="A0AAP2DU55"/>
<dbReference type="InterPro" id="IPR004358">
    <property type="entry name" value="Sig_transdc_His_kin-like_C"/>
</dbReference>
<dbReference type="PRINTS" id="PR00344">
    <property type="entry name" value="BCTRLSENSOR"/>
</dbReference>
<evidence type="ECO:0000256" key="7">
    <source>
        <dbReference type="SAM" id="Phobius"/>
    </source>
</evidence>
<feature type="domain" description="Histidine kinase" evidence="8">
    <location>
        <begin position="268"/>
        <end position="480"/>
    </location>
</feature>
<feature type="transmembrane region" description="Helical" evidence="7">
    <location>
        <begin position="74"/>
        <end position="92"/>
    </location>
</feature>
<dbReference type="EC" id="2.7.13.3" evidence="2"/>
<dbReference type="CDD" id="cd00082">
    <property type="entry name" value="HisKA"/>
    <property type="match status" value="1"/>
</dbReference>
<dbReference type="GO" id="GO:0000155">
    <property type="term" value="F:phosphorelay sensor kinase activity"/>
    <property type="evidence" value="ECO:0007669"/>
    <property type="project" value="InterPro"/>
</dbReference>
<dbReference type="CDD" id="cd00075">
    <property type="entry name" value="HATPase"/>
    <property type="match status" value="1"/>
</dbReference>
<evidence type="ECO:0000259" key="8">
    <source>
        <dbReference type="PROSITE" id="PS50109"/>
    </source>
</evidence>
<dbReference type="InterPro" id="IPR050351">
    <property type="entry name" value="BphY/WalK/GraS-like"/>
</dbReference>
<dbReference type="InterPro" id="IPR003594">
    <property type="entry name" value="HATPase_dom"/>
</dbReference>
<keyword evidence="7" id="KW-1133">Transmembrane helix</keyword>
<evidence type="ECO:0000256" key="1">
    <source>
        <dbReference type="ARBA" id="ARBA00000085"/>
    </source>
</evidence>
<sequence length="623" mass="71409">MVLFIAYYWWFGWSMVTAAIPVAAVICLSSIALNHFNISTISRIWLTLLVPVITLSVSLYSKNIYYKTQEELDYFTFRFLMLASCVFPAIFFSFREKKFLFLTSAASLLILLAFDPLHELFNVPYRSLGALYGEDALNETNYAFTNVVIVITYGIMMGAVFFLKWTSESSEEKASLLIEELHKMNVAQAEKNSEIEAQNQEIVAQTENLNLSQYRLKEAYDLIAEQKEMLLQQNQNLSSELVDTNRDLSATNNELIKHNNELRQFSYTVSHNLRGPVASLLGLLSLVDRESLTAENAEIYTHFVTSVKRLDGIISDLSKIIDIRQDIFHIRQRINLKTEVEEILHGFKKDIDAYQIVIKTDFHACPEIYSVRPMVHSILYNLISNAIKYRTPASRSEIEISSAIDENYLIRVKDNGLGIDLKKHNNNLFKLYKRFHHHTEGKGLGLYLVKLQAEALGGNVEVESEINRHTTFTVFLGQPQNVQQQILYEEPYAKIFFDATINAIGAKWYGPVSGEQYRSAFLKCLEFVKAYSTPNYIADISDQGHIAPEDQQWMFREIMPEAAQYGLKRIATIKSGTNDAAVKQYLKGIHENLLKLGVRQENFSTLNEAMDWIQLENEKHRSV</sequence>
<accession>A0AAP2DU55</accession>
<feature type="transmembrane region" description="Helical" evidence="7">
    <location>
        <begin position="141"/>
        <end position="163"/>
    </location>
</feature>
<feature type="transmembrane region" description="Helical" evidence="7">
    <location>
        <begin position="99"/>
        <end position="121"/>
    </location>
</feature>
<organism evidence="9 10">
    <name type="scientific">Chryseosolibacter histidini</name>
    <dbReference type="NCBI Taxonomy" id="2782349"/>
    <lineage>
        <taxon>Bacteria</taxon>
        <taxon>Pseudomonadati</taxon>
        <taxon>Bacteroidota</taxon>
        <taxon>Cytophagia</taxon>
        <taxon>Cytophagales</taxon>
        <taxon>Chryseotaleaceae</taxon>
        <taxon>Chryseosolibacter</taxon>
    </lineage>
</organism>
<dbReference type="Proteomes" id="UP001319200">
    <property type="component" value="Unassembled WGS sequence"/>
</dbReference>
<keyword evidence="5 9" id="KW-0418">Kinase</keyword>
<dbReference type="SUPFAM" id="SSF55874">
    <property type="entry name" value="ATPase domain of HSP90 chaperone/DNA topoisomerase II/histidine kinase"/>
    <property type="match status" value="1"/>
</dbReference>
<dbReference type="InterPro" id="IPR003661">
    <property type="entry name" value="HisK_dim/P_dom"/>
</dbReference>
<comment type="catalytic activity">
    <reaction evidence="1">
        <text>ATP + protein L-histidine = ADP + protein N-phospho-L-histidine.</text>
        <dbReference type="EC" id="2.7.13.3"/>
    </reaction>
</comment>
<evidence type="ECO:0000256" key="2">
    <source>
        <dbReference type="ARBA" id="ARBA00012438"/>
    </source>
</evidence>
<protein>
    <recommendedName>
        <fullName evidence="2">histidine kinase</fullName>
        <ecNumber evidence="2">2.7.13.3</ecNumber>
    </recommendedName>
</protein>
<gene>
    <name evidence="9" type="ORF">KK083_27565</name>
</gene>
<evidence type="ECO:0000256" key="6">
    <source>
        <dbReference type="SAM" id="Coils"/>
    </source>
</evidence>
<keyword evidence="7" id="KW-0472">Membrane</keyword>
<dbReference type="GO" id="GO:0030295">
    <property type="term" value="F:protein kinase activator activity"/>
    <property type="evidence" value="ECO:0007669"/>
    <property type="project" value="TreeGrafter"/>
</dbReference>
<dbReference type="SUPFAM" id="SSF47384">
    <property type="entry name" value="Homodimeric domain of signal transducing histidine kinase"/>
    <property type="match status" value="1"/>
</dbReference>
<evidence type="ECO:0000256" key="4">
    <source>
        <dbReference type="ARBA" id="ARBA00022679"/>
    </source>
</evidence>
<dbReference type="PANTHER" id="PTHR42878:SF15">
    <property type="entry name" value="BACTERIOPHYTOCHROME"/>
    <property type="match status" value="1"/>
</dbReference>
<name>A0AAP2DU55_9BACT</name>
<dbReference type="SMART" id="SM00387">
    <property type="entry name" value="HATPase_c"/>
    <property type="match status" value="1"/>
</dbReference>
<dbReference type="InterPro" id="IPR005467">
    <property type="entry name" value="His_kinase_dom"/>
</dbReference>
<evidence type="ECO:0000313" key="9">
    <source>
        <dbReference type="EMBL" id="MBT1700679.1"/>
    </source>
</evidence>
<dbReference type="GO" id="GO:0000156">
    <property type="term" value="F:phosphorelay response regulator activity"/>
    <property type="evidence" value="ECO:0007669"/>
    <property type="project" value="TreeGrafter"/>
</dbReference>
<feature type="transmembrane region" description="Helical" evidence="7">
    <location>
        <begin position="6"/>
        <end position="32"/>
    </location>
</feature>
<dbReference type="GO" id="GO:0007234">
    <property type="term" value="P:osmosensory signaling via phosphorelay pathway"/>
    <property type="evidence" value="ECO:0007669"/>
    <property type="project" value="TreeGrafter"/>
</dbReference>
<keyword evidence="4" id="KW-0808">Transferase</keyword>
<dbReference type="Gene3D" id="3.30.565.10">
    <property type="entry name" value="Histidine kinase-like ATPase, C-terminal domain"/>
    <property type="match status" value="1"/>
</dbReference>
<proteinExistence type="predicted"/>
<dbReference type="InterPro" id="IPR036890">
    <property type="entry name" value="HATPase_C_sf"/>
</dbReference>